<accession>A0A2S7KLN6</accession>
<dbReference type="InterPro" id="IPR008972">
    <property type="entry name" value="Cupredoxin"/>
</dbReference>
<feature type="domain" description="Secretion system C-terminal sorting" evidence="2">
    <location>
        <begin position="113"/>
        <end position="176"/>
    </location>
</feature>
<protein>
    <recommendedName>
        <fullName evidence="2">Secretion system C-terminal sorting domain-containing protein</fullName>
    </recommendedName>
</protein>
<sequence length="182" mass="20418">MFLTQVEAQTTFDLDWQQGVNGANASFTIEIDDTVRWTWANGSPHSVTSLGGSTETFDSGIISGQNTEFSWQFTQEGENPYQCDVHAGSMFGTISVVPKLSVQDKFQQNVKFYPNPVIEELTIASLYRLDSYEIYDISGKKVGWGTGEGTYTQLNVSYLDAGVYFMRVYSDDLKATIRLIKR</sequence>
<evidence type="ECO:0000256" key="1">
    <source>
        <dbReference type="ARBA" id="ARBA00022729"/>
    </source>
</evidence>
<keyword evidence="4" id="KW-1185">Reference proteome</keyword>
<dbReference type="SUPFAM" id="SSF49503">
    <property type="entry name" value="Cupredoxins"/>
    <property type="match status" value="1"/>
</dbReference>
<dbReference type="InterPro" id="IPR052721">
    <property type="entry name" value="ET_Amicyanin"/>
</dbReference>
<evidence type="ECO:0000313" key="4">
    <source>
        <dbReference type="Proteomes" id="UP000239800"/>
    </source>
</evidence>
<dbReference type="NCBIfam" id="TIGR04183">
    <property type="entry name" value="Por_Secre_tail"/>
    <property type="match status" value="1"/>
</dbReference>
<organism evidence="3 4">
    <name type="scientific">Aureitalea marina</name>
    <dbReference type="NCBI Taxonomy" id="930804"/>
    <lineage>
        <taxon>Bacteria</taxon>
        <taxon>Pseudomonadati</taxon>
        <taxon>Bacteroidota</taxon>
        <taxon>Flavobacteriia</taxon>
        <taxon>Flavobacteriales</taxon>
        <taxon>Flavobacteriaceae</taxon>
        <taxon>Aureitalea</taxon>
    </lineage>
</organism>
<dbReference type="Pfam" id="PF18962">
    <property type="entry name" value="Por_Secre_tail"/>
    <property type="match status" value="1"/>
</dbReference>
<reference evidence="3 4" key="1">
    <citation type="submission" date="2016-11" db="EMBL/GenBank/DDBJ databases">
        <title>Trade-off between light-utilization and light-protection in marine flavobacteria.</title>
        <authorList>
            <person name="Kumagai Y."/>
        </authorList>
    </citation>
    <scope>NUCLEOTIDE SEQUENCE [LARGE SCALE GENOMIC DNA]</scope>
    <source>
        <strain evidence="3 4">NBRC 107741</strain>
    </source>
</reference>
<dbReference type="Proteomes" id="UP000239800">
    <property type="component" value="Unassembled WGS sequence"/>
</dbReference>
<dbReference type="EMBL" id="MQUB01000001">
    <property type="protein sequence ID" value="PQB03549.1"/>
    <property type="molecule type" value="Genomic_DNA"/>
</dbReference>
<dbReference type="PANTHER" id="PTHR36507">
    <property type="entry name" value="BLL1555 PROTEIN"/>
    <property type="match status" value="1"/>
</dbReference>
<dbReference type="PANTHER" id="PTHR36507:SF1">
    <property type="entry name" value="BLL1555 PROTEIN"/>
    <property type="match status" value="1"/>
</dbReference>
<dbReference type="AlphaFoldDB" id="A0A2S7KLN6"/>
<evidence type="ECO:0000259" key="2">
    <source>
        <dbReference type="Pfam" id="PF18962"/>
    </source>
</evidence>
<proteinExistence type="predicted"/>
<dbReference type="Gene3D" id="2.60.40.420">
    <property type="entry name" value="Cupredoxins - blue copper proteins"/>
    <property type="match status" value="1"/>
</dbReference>
<keyword evidence="1" id="KW-0732">Signal</keyword>
<comment type="caution">
    <text evidence="3">The sequence shown here is derived from an EMBL/GenBank/DDBJ whole genome shotgun (WGS) entry which is preliminary data.</text>
</comment>
<evidence type="ECO:0000313" key="3">
    <source>
        <dbReference type="EMBL" id="PQB03549.1"/>
    </source>
</evidence>
<dbReference type="InterPro" id="IPR026444">
    <property type="entry name" value="Secre_tail"/>
</dbReference>
<gene>
    <name evidence="3" type="ORF">BST85_00530</name>
</gene>
<name>A0A2S7KLN6_9FLAO</name>